<reference evidence="3 4" key="1">
    <citation type="submission" date="2016-06" db="EMBL/GenBank/DDBJ databases">
        <authorList>
            <person name="Kjaerup R.B."/>
            <person name="Dalgaard T.S."/>
            <person name="Juul-Madsen H.R."/>
        </authorList>
    </citation>
    <scope>NUCLEOTIDE SEQUENCE [LARGE SCALE GENOMIC DNA]</scope>
    <source>
        <strain evidence="3 4">CECT 8886</strain>
    </source>
</reference>
<gene>
    <name evidence="3" type="ORF">MSP8886_01647</name>
</gene>
<keyword evidence="4" id="KW-1185">Reference proteome</keyword>
<dbReference type="Pfam" id="PF06295">
    <property type="entry name" value="ZapG-like"/>
    <property type="match status" value="1"/>
</dbReference>
<dbReference type="OrthoDB" id="6106639at2"/>
<dbReference type="EMBL" id="FLOB01000003">
    <property type="protein sequence ID" value="SBS29946.1"/>
    <property type="molecule type" value="Genomic_DNA"/>
</dbReference>
<feature type="region of interest" description="Disordered" evidence="1">
    <location>
        <begin position="96"/>
        <end position="152"/>
    </location>
</feature>
<dbReference type="STRING" id="1792290.MSP8886_01647"/>
<evidence type="ECO:0000313" key="3">
    <source>
        <dbReference type="EMBL" id="SBS29946.1"/>
    </source>
</evidence>
<evidence type="ECO:0000313" key="4">
    <source>
        <dbReference type="Proteomes" id="UP000092544"/>
    </source>
</evidence>
<dbReference type="InterPro" id="IPR009386">
    <property type="entry name" value="ZapG-like"/>
</dbReference>
<feature type="transmembrane region" description="Helical" evidence="2">
    <location>
        <begin position="6"/>
        <end position="25"/>
    </location>
</feature>
<keyword evidence="2" id="KW-0472">Membrane</keyword>
<proteinExistence type="predicted"/>
<accession>A0A1A8TDU0</accession>
<dbReference type="Proteomes" id="UP000092544">
    <property type="component" value="Unassembled WGS sequence"/>
</dbReference>
<evidence type="ECO:0008006" key="5">
    <source>
        <dbReference type="Google" id="ProtNLM"/>
    </source>
</evidence>
<keyword evidence="2" id="KW-0812">Transmembrane</keyword>
<evidence type="ECO:0000256" key="2">
    <source>
        <dbReference type="SAM" id="Phobius"/>
    </source>
</evidence>
<dbReference type="AlphaFoldDB" id="A0A1A8TDU0"/>
<dbReference type="RefSeq" id="WP_067014806.1">
    <property type="nucleotide sequence ID" value="NZ_FLOB01000003.1"/>
</dbReference>
<keyword evidence="2" id="KW-1133">Transmembrane helix</keyword>
<feature type="compositionally biased region" description="Basic and acidic residues" evidence="1">
    <location>
        <begin position="118"/>
        <end position="128"/>
    </location>
</feature>
<organism evidence="3 4">
    <name type="scientific">Marinomonas spartinae</name>
    <dbReference type="NCBI Taxonomy" id="1792290"/>
    <lineage>
        <taxon>Bacteria</taxon>
        <taxon>Pseudomonadati</taxon>
        <taxon>Pseudomonadota</taxon>
        <taxon>Gammaproteobacteria</taxon>
        <taxon>Oceanospirillales</taxon>
        <taxon>Oceanospirillaceae</taxon>
        <taxon>Marinomonas</taxon>
    </lineage>
</organism>
<evidence type="ECO:0000256" key="1">
    <source>
        <dbReference type="SAM" id="MobiDB-lite"/>
    </source>
</evidence>
<protein>
    <recommendedName>
        <fullName evidence="5">Inner membrane protein YhcB</fullName>
    </recommendedName>
</protein>
<name>A0A1A8TDU0_9GAMM</name>
<sequence length="152" mass="16754">MILEEFNIIVFITGVVAGVAVALILKSITTKNTKKNTVSNTNAITIKSLQEELDKKQVIIDNFFSDNSDHLLALEKRLAELRSSLSNGANQLSHIQIEPASPSTLQQELANEDSLAEPPRDYAPKSDDGQGMLSEKFGLKKQAEFTEPKRTI</sequence>
<feature type="compositionally biased region" description="Basic and acidic residues" evidence="1">
    <location>
        <begin position="137"/>
        <end position="152"/>
    </location>
</feature>